<dbReference type="Proteomes" id="UP001164286">
    <property type="component" value="Unassembled WGS sequence"/>
</dbReference>
<evidence type="ECO:0000313" key="1">
    <source>
        <dbReference type="EMBL" id="KAI9639495.1"/>
    </source>
</evidence>
<dbReference type="GeneID" id="77729990"/>
<name>A0AA38LXA4_9TREE</name>
<sequence>MSDRPASLDTLPQHLIEAIAAYTGDAKSVWRLLKVCTAVRLGAEPALKPYFEERKIIGSPPLTTDIFELIPKKFAERDSKRDLGISKRSQRFDDLLAAHPSAGTSLRRLTVEVDDYKRAVCFAHIQRFAPQLTALSVIMRDSFWEDSIANEGYDDAVRSVVLENSVDTPHVWDDVLAGIQFPHLTHLELISTSRGGEHAAHILSHVPHLKSLVISSHFWGEHATAQEEIFAEPLAEAAPFPNLEHLVLAGHGAPVEALAEGIIPHSPKLTTITLQISDATPNEYSDWRFHSCAPLLRSIAQCKQLKALALYGEAAYHFGASLLSLQKRGVPGASLENLKRLFLDEIQMDADRGSIHHLLDIIHMPELPAIEQIFWSHRQRSANTKGMRTNHSVGVAQLRNVFNQYPTLQKVHWLDAYASDISADPLEPVWSAAHIFCHAARPIDDQPIRPIYPIRVEAPPTVEQAAVAARAAAKVPTRKSERQRVSKGRK</sequence>
<dbReference type="InterPro" id="IPR032675">
    <property type="entry name" value="LRR_dom_sf"/>
</dbReference>
<gene>
    <name evidence="1" type="ORF">MKK02DRAFT_39797</name>
</gene>
<dbReference type="AlphaFoldDB" id="A0AA38LXA4"/>
<accession>A0AA38LXA4</accession>
<reference evidence="1" key="1">
    <citation type="journal article" date="2022" name="G3 (Bethesda)">
        <title>High quality genome of the basidiomycete yeast Dioszegia hungarica PDD-24b-2 isolated from cloud water.</title>
        <authorList>
            <person name="Jarrige D."/>
            <person name="Haridas S."/>
            <person name="Bleykasten-Grosshans C."/>
            <person name="Joly M."/>
            <person name="Nadalig T."/>
            <person name="Sancelme M."/>
            <person name="Vuilleumier S."/>
            <person name="Grigoriev I.V."/>
            <person name="Amato P."/>
            <person name="Bringel F."/>
        </authorList>
    </citation>
    <scope>NUCLEOTIDE SEQUENCE</scope>
    <source>
        <strain evidence="1">PDD-24b-2</strain>
    </source>
</reference>
<proteinExistence type="predicted"/>
<dbReference type="SUPFAM" id="SSF52047">
    <property type="entry name" value="RNI-like"/>
    <property type="match status" value="1"/>
</dbReference>
<organism evidence="1 2">
    <name type="scientific">Dioszegia hungarica</name>
    <dbReference type="NCBI Taxonomy" id="4972"/>
    <lineage>
        <taxon>Eukaryota</taxon>
        <taxon>Fungi</taxon>
        <taxon>Dikarya</taxon>
        <taxon>Basidiomycota</taxon>
        <taxon>Agaricomycotina</taxon>
        <taxon>Tremellomycetes</taxon>
        <taxon>Tremellales</taxon>
        <taxon>Bulleribasidiaceae</taxon>
        <taxon>Dioszegia</taxon>
    </lineage>
</organism>
<comment type="caution">
    <text evidence="1">The sequence shown here is derived from an EMBL/GenBank/DDBJ whole genome shotgun (WGS) entry which is preliminary data.</text>
</comment>
<dbReference type="RefSeq" id="XP_052949272.1">
    <property type="nucleotide sequence ID" value="XM_053090785.1"/>
</dbReference>
<evidence type="ECO:0000313" key="2">
    <source>
        <dbReference type="Proteomes" id="UP001164286"/>
    </source>
</evidence>
<evidence type="ECO:0008006" key="3">
    <source>
        <dbReference type="Google" id="ProtNLM"/>
    </source>
</evidence>
<protein>
    <recommendedName>
        <fullName evidence="3">F-box domain-containing protein</fullName>
    </recommendedName>
</protein>
<dbReference type="EMBL" id="JAKWFO010000001">
    <property type="protein sequence ID" value="KAI9639495.1"/>
    <property type="molecule type" value="Genomic_DNA"/>
</dbReference>
<keyword evidence="2" id="KW-1185">Reference proteome</keyword>
<dbReference type="Gene3D" id="3.80.10.10">
    <property type="entry name" value="Ribonuclease Inhibitor"/>
    <property type="match status" value="1"/>
</dbReference>